<feature type="domain" description="DUF3347" evidence="2">
    <location>
        <begin position="26"/>
        <end position="117"/>
    </location>
</feature>
<name>A0A7G5XKC6_9BACT</name>
<evidence type="ECO:0000313" key="3">
    <source>
        <dbReference type="EMBL" id="QNA45929.1"/>
    </source>
</evidence>
<accession>A0A7G5XKC6</accession>
<dbReference type="InterPro" id="IPR021782">
    <property type="entry name" value="DUF3347"/>
</dbReference>
<organism evidence="3 4">
    <name type="scientific">Lacibacter sediminis</name>
    <dbReference type="NCBI Taxonomy" id="2760713"/>
    <lineage>
        <taxon>Bacteria</taxon>
        <taxon>Pseudomonadati</taxon>
        <taxon>Bacteroidota</taxon>
        <taxon>Chitinophagia</taxon>
        <taxon>Chitinophagales</taxon>
        <taxon>Chitinophagaceae</taxon>
        <taxon>Lacibacter</taxon>
    </lineage>
</organism>
<gene>
    <name evidence="3" type="ORF">H4075_06990</name>
</gene>
<dbReference type="RefSeq" id="WP_182805410.1">
    <property type="nucleotide sequence ID" value="NZ_CP060007.1"/>
</dbReference>
<sequence>MKSLFFVLAVLFTTATSAQSKSLNAVLNAYYKIKNELVAGNSTTVSSAAAEFKTAVAAVDNSSATAAELKVFEPFRQKLLTDAAAINATNDLSKQRELFSSLSNNMISVAKATSMSDKEIYVDYCPMKKSYWLSADKAIKNPYYGNKMLTCGNVKETIKQ</sequence>
<evidence type="ECO:0000313" key="4">
    <source>
        <dbReference type="Proteomes" id="UP000515344"/>
    </source>
</evidence>
<dbReference type="Pfam" id="PF11827">
    <property type="entry name" value="DUF3347"/>
    <property type="match status" value="1"/>
</dbReference>
<keyword evidence="4" id="KW-1185">Reference proteome</keyword>
<keyword evidence="1" id="KW-0732">Signal</keyword>
<proteinExistence type="predicted"/>
<dbReference type="Proteomes" id="UP000515344">
    <property type="component" value="Chromosome"/>
</dbReference>
<protein>
    <submittedName>
        <fullName evidence="3">DUF3347 domain-containing protein</fullName>
    </submittedName>
</protein>
<dbReference type="AlphaFoldDB" id="A0A7G5XKC6"/>
<feature type="signal peptide" evidence="1">
    <location>
        <begin position="1"/>
        <end position="18"/>
    </location>
</feature>
<feature type="chain" id="PRO_5028934121" evidence="1">
    <location>
        <begin position="19"/>
        <end position="160"/>
    </location>
</feature>
<dbReference type="KEGG" id="lacs:H4075_06990"/>
<dbReference type="EMBL" id="CP060007">
    <property type="protein sequence ID" value="QNA45929.1"/>
    <property type="molecule type" value="Genomic_DNA"/>
</dbReference>
<evidence type="ECO:0000259" key="2">
    <source>
        <dbReference type="Pfam" id="PF11827"/>
    </source>
</evidence>
<reference evidence="4" key="1">
    <citation type="submission" date="2020-08" db="EMBL/GenBank/DDBJ databases">
        <title>Lacibacter sp. S13-6-6 genome sequencing.</title>
        <authorList>
            <person name="Jin L."/>
        </authorList>
    </citation>
    <scope>NUCLEOTIDE SEQUENCE [LARGE SCALE GENOMIC DNA]</scope>
    <source>
        <strain evidence="4">S13-6-6</strain>
    </source>
</reference>
<evidence type="ECO:0000256" key="1">
    <source>
        <dbReference type="SAM" id="SignalP"/>
    </source>
</evidence>